<evidence type="ECO:0000313" key="2">
    <source>
        <dbReference type="EMBL" id="GIX61810.1"/>
    </source>
</evidence>
<protein>
    <submittedName>
        <fullName evidence="2">AMP-dependent synthetase/ligase</fullName>
    </submittedName>
</protein>
<dbReference type="EMBL" id="BPLF01000001">
    <property type="protein sequence ID" value="GIX61810.1"/>
    <property type="molecule type" value="Genomic_DNA"/>
</dbReference>
<dbReference type="Proteomes" id="UP001497744">
    <property type="component" value="Unassembled WGS sequence"/>
</dbReference>
<evidence type="ECO:0000313" key="3">
    <source>
        <dbReference type="Proteomes" id="UP001497744"/>
    </source>
</evidence>
<proteinExistence type="predicted"/>
<organism evidence="2 3">
    <name type="scientific">Babesia caballi</name>
    <dbReference type="NCBI Taxonomy" id="5871"/>
    <lineage>
        <taxon>Eukaryota</taxon>
        <taxon>Sar</taxon>
        <taxon>Alveolata</taxon>
        <taxon>Apicomplexa</taxon>
        <taxon>Aconoidasida</taxon>
        <taxon>Piroplasmida</taxon>
        <taxon>Babesiidae</taxon>
        <taxon>Babesia</taxon>
    </lineage>
</organism>
<gene>
    <name evidence="2" type="ORF">BcabD6B2_12450</name>
</gene>
<dbReference type="RefSeq" id="XP_067713881.1">
    <property type="nucleotide sequence ID" value="XM_067857780.1"/>
</dbReference>
<keyword evidence="3" id="KW-1185">Reference proteome</keyword>
<dbReference type="AlphaFoldDB" id="A0AAV4LPD6"/>
<dbReference type="GeneID" id="94193293"/>
<keyword evidence="1" id="KW-0472">Membrane</keyword>
<evidence type="ECO:0000256" key="1">
    <source>
        <dbReference type="SAM" id="Phobius"/>
    </source>
</evidence>
<keyword evidence="1" id="KW-0812">Transmembrane</keyword>
<sequence>MTPPVYIGEGLVVEGEAAEEYLGALSSFIFTTDTIPLGFIVVRRILARLLNLSDECRGGAFDACGERFGDFGCFEAGRVDLVGLFCDLVDFTTKTIQLKLFIGT</sequence>
<reference evidence="2 3" key="1">
    <citation type="submission" date="2021-06" db="EMBL/GenBank/DDBJ databases">
        <title>Genome sequence of Babesia caballi.</title>
        <authorList>
            <person name="Yamagishi J."/>
            <person name="Kidaka T."/>
            <person name="Ochi A."/>
        </authorList>
    </citation>
    <scope>NUCLEOTIDE SEQUENCE [LARGE SCALE GENOMIC DNA]</scope>
    <source>
        <strain evidence="2">USDA-D6B2</strain>
    </source>
</reference>
<keyword evidence="1" id="KW-1133">Transmembrane helix</keyword>
<comment type="caution">
    <text evidence="2">The sequence shown here is derived from an EMBL/GenBank/DDBJ whole genome shotgun (WGS) entry which is preliminary data.</text>
</comment>
<accession>A0AAV4LPD6</accession>
<feature type="transmembrane region" description="Helical" evidence="1">
    <location>
        <begin position="21"/>
        <end position="42"/>
    </location>
</feature>
<name>A0AAV4LPD6_BABCB</name>